<organism evidence="1 2">
    <name type="scientific">Phytophthora fragariae</name>
    <dbReference type="NCBI Taxonomy" id="53985"/>
    <lineage>
        <taxon>Eukaryota</taxon>
        <taxon>Sar</taxon>
        <taxon>Stramenopiles</taxon>
        <taxon>Oomycota</taxon>
        <taxon>Peronosporomycetes</taxon>
        <taxon>Peronosporales</taxon>
        <taxon>Peronosporaceae</taxon>
        <taxon>Phytophthora</taxon>
    </lineage>
</organism>
<name>A0A6A3V9M7_9STRA</name>
<proteinExistence type="predicted"/>
<keyword evidence="2" id="KW-1185">Reference proteome</keyword>
<dbReference type="EMBL" id="QXGB01009864">
    <property type="protein sequence ID" value="KAE9156587.1"/>
    <property type="molecule type" value="Genomic_DNA"/>
</dbReference>
<gene>
    <name evidence="1" type="ORF">PF005_g33151</name>
</gene>
<accession>A0A6A3V9M7</accession>
<protein>
    <submittedName>
        <fullName evidence="1">Uncharacterized protein</fullName>
    </submittedName>
</protein>
<reference evidence="1 2" key="1">
    <citation type="submission" date="2018-08" db="EMBL/GenBank/DDBJ databases">
        <title>Genomic investigation of the strawberry pathogen Phytophthora fragariae indicates pathogenicity is determined by transcriptional variation in three key races.</title>
        <authorList>
            <person name="Adams T.M."/>
            <person name="Armitage A.D."/>
            <person name="Sobczyk M.K."/>
            <person name="Bates H.J."/>
            <person name="Dunwell J.M."/>
            <person name="Nellist C.F."/>
            <person name="Harrison R.J."/>
        </authorList>
    </citation>
    <scope>NUCLEOTIDE SEQUENCE [LARGE SCALE GENOMIC DNA]</scope>
    <source>
        <strain evidence="1 2">NOV-27</strain>
    </source>
</reference>
<sequence>LLELRRRELKRGSRVGLCRCPSIAIEAVARLEENLGMRIACHAGLGMPDSVAHGDGPFPDWIAHVYLLYLLAQEPRSSSVYFRVAAPSQEITQTISDRAATLHVACAGRFRAV</sequence>
<comment type="caution">
    <text evidence="1">The sequence shown here is derived from an EMBL/GenBank/DDBJ whole genome shotgun (WGS) entry which is preliminary data.</text>
</comment>
<evidence type="ECO:0000313" key="1">
    <source>
        <dbReference type="EMBL" id="KAE9156587.1"/>
    </source>
</evidence>
<feature type="non-terminal residue" evidence="1">
    <location>
        <position position="1"/>
    </location>
</feature>
<evidence type="ECO:0000313" key="2">
    <source>
        <dbReference type="Proteomes" id="UP000433483"/>
    </source>
</evidence>
<dbReference type="Proteomes" id="UP000433483">
    <property type="component" value="Unassembled WGS sequence"/>
</dbReference>
<dbReference type="AlphaFoldDB" id="A0A6A3V9M7"/>